<reference evidence="2" key="1">
    <citation type="submission" date="2022-12" db="EMBL/GenBank/DDBJ databases">
        <title>Vibrio parahaemolyticus become highly virulent by producing novel Tc toxins.</title>
        <authorList>
            <person name="Yang F."/>
            <person name="You Y."/>
            <person name="Lai Q."/>
            <person name="Xu L."/>
            <person name="Li F."/>
        </authorList>
    </citation>
    <scope>NUCLEOTIDE SEQUENCE</scope>
    <source>
        <strain evidence="2">Vp-HL-202005</strain>
    </source>
</reference>
<dbReference type="GO" id="GO:0004518">
    <property type="term" value="F:nuclease activity"/>
    <property type="evidence" value="ECO:0007669"/>
    <property type="project" value="InterPro"/>
</dbReference>
<accession>A0AA47L5Q8</accession>
<dbReference type="Pfam" id="PF14130">
    <property type="entry name" value="Cap4_nuclease"/>
    <property type="match status" value="1"/>
</dbReference>
<dbReference type="AlphaFoldDB" id="A0AA47L5Q8"/>
<dbReference type="RefSeq" id="WP_038890156.1">
    <property type="nucleotide sequence ID" value="NZ_CP114194.1"/>
</dbReference>
<dbReference type="EMBL" id="CP114194">
    <property type="protein sequence ID" value="WAT89365.1"/>
    <property type="molecule type" value="Genomic_DNA"/>
</dbReference>
<evidence type="ECO:0000259" key="1">
    <source>
        <dbReference type="Pfam" id="PF14130"/>
    </source>
</evidence>
<sequence length="387" mass="44193">MSKELHTTEPREQSGRDSFERYQAQVRSASIAALTILEGTEVDRIYCDLHDDFVKRRVNGGGYDFFQVKTKAKQNQNWKLLDVFGIKSKSSKQSPDSIKDSFIGKLLLHTIIFDENCNSVVFQTNINNEDHIEDVLEDIQSGEFSNKYTKILIDNFNNCISQKVKLSDSKIKENLSKLKFENDVQYLKSKNNNYEAIVRQAIYDYSEVDLSYTDNQEIIKKLLELVTKKSSGKIENWTLDSIEEQSGISIDDLLSILSISRDAYLCLKGGGDSSAIKNISIIQRFLKDAGADDSIVEYCSKCKLDWDLWRRNNRHNIFELDLNYVTKKVSELLNDNLESNGGLININDLRVPIKNLISHLDDEDSLMGLDNNLIVGAIFSEIVKRKS</sequence>
<dbReference type="InterPro" id="IPR025382">
    <property type="entry name" value="Cap4-like_endonuclease_dom"/>
</dbReference>
<evidence type="ECO:0000313" key="3">
    <source>
        <dbReference type="Proteomes" id="UP001156560"/>
    </source>
</evidence>
<dbReference type="Proteomes" id="UP001156560">
    <property type="component" value="Chromosome 1"/>
</dbReference>
<feature type="domain" description="CD-NTase associated protein 4-like DNA endonuclease" evidence="1">
    <location>
        <begin position="14"/>
        <end position="230"/>
    </location>
</feature>
<gene>
    <name evidence="2" type="ORF">O1Q84_12090</name>
</gene>
<name>A0AA47L5Q8_VIBPH</name>
<organism evidence="2 3">
    <name type="scientific">Vibrio parahaemolyticus</name>
    <dbReference type="NCBI Taxonomy" id="670"/>
    <lineage>
        <taxon>Bacteria</taxon>
        <taxon>Pseudomonadati</taxon>
        <taxon>Pseudomonadota</taxon>
        <taxon>Gammaproteobacteria</taxon>
        <taxon>Vibrionales</taxon>
        <taxon>Vibrionaceae</taxon>
        <taxon>Vibrio</taxon>
    </lineage>
</organism>
<protein>
    <submittedName>
        <fullName evidence="2">DsDNA nuclease domain-containing protein</fullName>
    </submittedName>
</protein>
<proteinExistence type="predicted"/>
<evidence type="ECO:0000313" key="2">
    <source>
        <dbReference type="EMBL" id="WAT89365.1"/>
    </source>
</evidence>